<organism evidence="2">
    <name type="scientific">Culex pipiens</name>
    <name type="common">House mosquito</name>
    <dbReference type="NCBI Taxonomy" id="7175"/>
    <lineage>
        <taxon>Eukaryota</taxon>
        <taxon>Metazoa</taxon>
        <taxon>Ecdysozoa</taxon>
        <taxon>Arthropoda</taxon>
        <taxon>Hexapoda</taxon>
        <taxon>Insecta</taxon>
        <taxon>Pterygota</taxon>
        <taxon>Neoptera</taxon>
        <taxon>Endopterygota</taxon>
        <taxon>Diptera</taxon>
        <taxon>Nematocera</taxon>
        <taxon>Culicoidea</taxon>
        <taxon>Culicidae</taxon>
        <taxon>Culicinae</taxon>
        <taxon>Culicini</taxon>
        <taxon>Culex</taxon>
        <taxon>Culex</taxon>
    </lineage>
</organism>
<proteinExistence type="predicted"/>
<dbReference type="AlphaFoldDB" id="A0A8D7ZSX3"/>
<sequence>MVNRQNLATPQLGMPSRKNHRTVPPTHHLHSAKVHPEAVPQRATAIDDPLPRSAGAANVQQLCHIQMGEDRGPKFHRNDCRQIWLRTALITGFLSAQFTQTGGIHVGLQIDVQ</sequence>
<feature type="compositionally biased region" description="Basic residues" evidence="1">
    <location>
        <begin position="17"/>
        <end position="33"/>
    </location>
</feature>
<evidence type="ECO:0000256" key="1">
    <source>
        <dbReference type="SAM" id="MobiDB-lite"/>
    </source>
</evidence>
<name>A0A8D7ZSX3_CULPI</name>
<accession>A0A8D7ZSX3</accession>
<reference evidence="2" key="1">
    <citation type="submission" date="2021-05" db="EMBL/GenBank/DDBJ databases">
        <authorList>
            <person name="Alioto T."/>
            <person name="Alioto T."/>
            <person name="Gomez Garrido J."/>
        </authorList>
    </citation>
    <scope>NUCLEOTIDE SEQUENCE</scope>
</reference>
<protein>
    <submittedName>
        <fullName evidence="2">(northern house mosquito) hypothetical protein</fullName>
    </submittedName>
</protein>
<feature type="region of interest" description="Disordered" evidence="1">
    <location>
        <begin position="1"/>
        <end position="38"/>
    </location>
</feature>
<dbReference type="EMBL" id="HBUE01000934">
    <property type="protein sequence ID" value="CAG6443747.1"/>
    <property type="molecule type" value="Transcribed_RNA"/>
</dbReference>
<evidence type="ECO:0000313" key="2">
    <source>
        <dbReference type="EMBL" id="CAG6443747.1"/>
    </source>
</evidence>